<protein>
    <recommendedName>
        <fullName evidence="3">Tryptophan-rich antigen</fullName>
    </recommendedName>
</protein>
<gene>
    <name evidence="1" type="ORF">OJ252_1768</name>
</gene>
<sequence>MNNLETNDNNTKLNIGKMLMLIFHFNIFYLNSNRCIALFFWKFLCNDSCVCRNELLKFSVLMQFSKPQSYYCSTSTAESEQLFNDNSRSAFGDRLYFSDRDYELKDGLNLNNCSGEKRTIENDEFIETWEGDDNGLVWGKKEAKDKSWKEEWIEQRNIPKESNISQVSYTEDELPNDSCLNSGFESNEEQHISEPKLFESEDRASLGQLIGLDYIKNRRWKEKWFRRGRKLFVRKFVQQLCENNSRVLNVWFEDSEFNYDSNKASWILVRNNKYGKKMSDKVEWRESNYFHDDYHTMAFEERGISSGSNSCPYFYSKRRRVFKDNSEIVYSKYYKGCDGHDVFEIDSDSSKDDNFSDELSFEEMPMVSSIQNVKYSEYSKEFTKKDANGNKKGTKYGNRGEICWREVWFEQADGSKEYDVWYSNSEMQWGEKHGYSKSSNENFRTKWEEKADGSNERKYVEKNWEKVGEQNSWGEKLLESIENTSEGKKVSLSKKNWYNNGCEIFEEEYKEETQFNSQDQEILPIIVLRNGEKRGERLTTGETWSENWNESLGQCNTSNKMKRTKLFTDKLWTKKNGEQWGEKKTVKLKQVPKSNEELNLECEDKIDMISGGDDVYIESTEFWYVSELEEYTDIWETDGINRNGHKRGIDRKQNSNRYIEWEEEWSKDSTEKLKKNFTWKLKDECGLIEFWTEDRIQDSSGKQIVKKKGEKYNIEVRNEVVHEWEETCNDDGDGNTYTIKKGKGGENWYIDEFSSSEHTGEKWALKRGCDEEGSWAEKWSERPDYKEAWKAGENRYGDKWEEEWKEDFKNRWKWAKKSGENNIGDQWREEWREEIDATNHISRKTASKKGKKLISGEEWCEEWGESYYGIKNELMGEGGVPAEHIEKWTNKYATDGNGNKWGSSWGDTWNWSTKVKSWGEKWENSYITEKW</sequence>
<accession>A0ABQ8P743</accession>
<reference evidence="1" key="1">
    <citation type="submission" date="2022-10" db="EMBL/GenBank/DDBJ databases">
        <title>Adaptive evolution leads to modifications in subtelomeric GC content in a zoonotic Cryptosporidium species.</title>
        <authorList>
            <person name="Li J."/>
            <person name="Feng Y."/>
            <person name="Xiao L."/>
        </authorList>
    </citation>
    <scope>NUCLEOTIDE SEQUENCE</scope>
    <source>
        <strain evidence="1">25894</strain>
    </source>
</reference>
<organism evidence="1 2">
    <name type="scientific">Cryptosporidium canis</name>
    <dbReference type="NCBI Taxonomy" id="195482"/>
    <lineage>
        <taxon>Eukaryota</taxon>
        <taxon>Sar</taxon>
        <taxon>Alveolata</taxon>
        <taxon>Apicomplexa</taxon>
        <taxon>Conoidasida</taxon>
        <taxon>Coccidia</taxon>
        <taxon>Eucoccidiorida</taxon>
        <taxon>Eimeriorina</taxon>
        <taxon>Cryptosporidiidae</taxon>
        <taxon>Cryptosporidium</taxon>
    </lineage>
</organism>
<keyword evidence="2" id="KW-1185">Reference proteome</keyword>
<dbReference type="EMBL" id="JAPCXB010000068">
    <property type="protein sequence ID" value="KAJ1610725.1"/>
    <property type="molecule type" value="Genomic_DNA"/>
</dbReference>
<evidence type="ECO:0000313" key="2">
    <source>
        <dbReference type="Proteomes" id="UP001071777"/>
    </source>
</evidence>
<evidence type="ECO:0000313" key="1">
    <source>
        <dbReference type="EMBL" id="KAJ1610725.1"/>
    </source>
</evidence>
<proteinExistence type="predicted"/>
<name>A0ABQ8P743_9CRYT</name>
<comment type="caution">
    <text evidence="1">The sequence shown here is derived from an EMBL/GenBank/DDBJ whole genome shotgun (WGS) entry which is preliminary data.</text>
</comment>
<dbReference type="Proteomes" id="UP001071777">
    <property type="component" value="Unassembled WGS sequence"/>
</dbReference>
<evidence type="ECO:0008006" key="3">
    <source>
        <dbReference type="Google" id="ProtNLM"/>
    </source>
</evidence>